<dbReference type="Gene3D" id="4.10.280.10">
    <property type="entry name" value="Helix-loop-helix DNA-binding domain"/>
    <property type="match status" value="1"/>
</dbReference>
<name>A0A6H5FTA7_9HEMI</name>
<gene>
    <name evidence="3" type="ORF">NTEN_LOCUS220</name>
    <name evidence="4" type="ORF">NTEN_LOCUS221</name>
</gene>
<dbReference type="GO" id="GO:0046983">
    <property type="term" value="F:protein dimerization activity"/>
    <property type="evidence" value="ECO:0007669"/>
    <property type="project" value="InterPro"/>
</dbReference>
<protein>
    <recommendedName>
        <fullName evidence="2">BHLH domain-containing protein</fullName>
    </recommendedName>
</protein>
<dbReference type="Proteomes" id="UP000479000">
    <property type="component" value="Unassembled WGS sequence"/>
</dbReference>
<evidence type="ECO:0000313" key="3">
    <source>
        <dbReference type="EMBL" id="CAA9993236.1"/>
    </source>
</evidence>
<proteinExistence type="predicted"/>
<dbReference type="SUPFAM" id="SSF47459">
    <property type="entry name" value="HLH, helix-loop-helix DNA-binding domain"/>
    <property type="match status" value="1"/>
</dbReference>
<evidence type="ECO:0000313" key="5">
    <source>
        <dbReference type="Proteomes" id="UP000479000"/>
    </source>
</evidence>
<dbReference type="InterPro" id="IPR050283">
    <property type="entry name" value="E-box_TF_Regulators"/>
</dbReference>
<dbReference type="GO" id="GO:0000977">
    <property type="term" value="F:RNA polymerase II transcription regulatory region sequence-specific DNA binding"/>
    <property type="evidence" value="ECO:0007669"/>
    <property type="project" value="TreeGrafter"/>
</dbReference>
<accession>A0A6H5FTA7</accession>
<evidence type="ECO:0000259" key="2">
    <source>
        <dbReference type="Pfam" id="PF00010"/>
    </source>
</evidence>
<dbReference type="EMBL" id="CADCXU010000280">
    <property type="protein sequence ID" value="CAA9993237.1"/>
    <property type="molecule type" value="Genomic_DNA"/>
</dbReference>
<keyword evidence="5" id="KW-1185">Reference proteome</keyword>
<feature type="region of interest" description="Disordered" evidence="1">
    <location>
        <begin position="78"/>
        <end position="110"/>
    </location>
</feature>
<evidence type="ECO:0000256" key="1">
    <source>
        <dbReference type="SAM" id="MobiDB-lite"/>
    </source>
</evidence>
<dbReference type="AlphaFoldDB" id="A0A6H5FTA7"/>
<reference evidence="4 5" key="1">
    <citation type="submission" date="2020-02" db="EMBL/GenBank/DDBJ databases">
        <authorList>
            <person name="Ferguson B K."/>
        </authorList>
    </citation>
    <scope>NUCLEOTIDE SEQUENCE [LARGE SCALE GENOMIC DNA]</scope>
</reference>
<dbReference type="OrthoDB" id="10055449at2759"/>
<dbReference type="GO" id="GO:0032502">
    <property type="term" value="P:developmental process"/>
    <property type="evidence" value="ECO:0007669"/>
    <property type="project" value="TreeGrafter"/>
</dbReference>
<dbReference type="EMBL" id="CADCXU010000279">
    <property type="protein sequence ID" value="CAA9993236.1"/>
    <property type="molecule type" value="Genomic_DNA"/>
</dbReference>
<dbReference type="InterPro" id="IPR036638">
    <property type="entry name" value="HLH_DNA-bd_sf"/>
</dbReference>
<dbReference type="InterPro" id="IPR011598">
    <property type="entry name" value="bHLH_dom"/>
</dbReference>
<dbReference type="Pfam" id="PF00010">
    <property type="entry name" value="HLH"/>
    <property type="match status" value="1"/>
</dbReference>
<sequence length="126" mass="14322">MYQYHTVNSSHISNINEIQQFPICPALSCVCQLRRDRIPNVPADTKLSKIKTLRLATSYICYLMEVLENDDCGDGFKADLPSQPRRVSSTAAHLYNGKESENSRKSKGRTGWPQHVWALELKQEAL</sequence>
<dbReference type="PANTHER" id="PTHR23349">
    <property type="entry name" value="BASIC HELIX-LOOP-HELIX TRANSCRIPTION FACTOR, TWIST"/>
    <property type="match status" value="1"/>
</dbReference>
<organism evidence="4 5">
    <name type="scientific">Nesidiocoris tenuis</name>
    <dbReference type="NCBI Taxonomy" id="355587"/>
    <lineage>
        <taxon>Eukaryota</taxon>
        <taxon>Metazoa</taxon>
        <taxon>Ecdysozoa</taxon>
        <taxon>Arthropoda</taxon>
        <taxon>Hexapoda</taxon>
        <taxon>Insecta</taxon>
        <taxon>Pterygota</taxon>
        <taxon>Neoptera</taxon>
        <taxon>Paraneoptera</taxon>
        <taxon>Hemiptera</taxon>
        <taxon>Heteroptera</taxon>
        <taxon>Panheteroptera</taxon>
        <taxon>Cimicomorpha</taxon>
        <taxon>Miridae</taxon>
        <taxon>Dicyphina</taxon>
        <taxon>Nesidiocoris</taxon>
    </lineage>
</organism>
<dbReference type="PANTHER" id="PTHR23349:SF68">
    <property type="entry name" value="FI14601P"/>
    <property type="match status" value="1"/>
</dbReference>
<dbReference type="GO" id="GO:0000981">
    <property type="term" value="F:DNA-binding transcription factor activity, RNA polymerase II-specific"/>
    <property type="evidence" value="ECO:0007669"/>
    <property type="project" value="TreeGrafter"/>
</dbReference>
<evidence type="ECO:0000313" key="4">
    <source>
        <dbReference type="EMBL" id="CAA9993237.1"/>
    </source>
</evidence>
<feature type="domain" description="BHLH" evidence="2">
    <location>
        <begin position="35"/>
        <end position="63"/>
    </location>
</feature>